<keyword evidence="1" id="KW-0328">Glycosyltransferase</keyword>
<dbReference type="Gene3D" id="3.40.50.2000">
    <property type="entry name" value="Glycogen Phosphorylase B"/>
    <property type="match status" value="1"/>
</dbReference>
<feature type="signal peptide" evidence="2">
    <location>
        <begin position="1"/>
        <end position="20"/>
    </location>
</feature>
<evidence type="ECO:0000259" key="3">
    <source>
        <dbReference type="Pfam" id="PF00534"/>
    </source>
</evidence>
<dbReference type="PANTHER" id="PTHR46656">
    <property type="entry name" value="PUTATIVE-RELATED"/>
    <property type="match status" value="1"/>
</dbReference>
<dbReference type="GeneID" id="93648246"/>
<dbReference type="Proteomes" id="UP000185944">
    <property type="component" value="Unassembled WGS sequence"/>
</dbReference>
<keyword evidence="2" id="KW-0732">Signal</keyword>
<dbReference type="AlphaFoldDB" id="A0A177EJ17"/>
<dbReference type="GO" id="GO:0016757">
    <property type="term" value="F:glycosyltransferase activity"/>
    <property type="evidence" value="ECO:0007669"/>
    <property type="project" value="UniProtKB-KW"/>
</dbReference>
<feature type="domain" description="Glycosyl transferase family 1" evidence="3">
    <location>
        <begin position="539"/>
        <end position="665"/>
    </location>
</feature>
<evidence type="ECO:0000313" key="4">
    <source>
        <dbReference type="EMBL" id="OAG31122.1"/>
    </source>
</evidence>
<organism evidence="4 5">
    <name type="scientific">Nematocida displodere</name>
    <dbReference type="NCBI Taxonomy" id="1805483"/>
    <lineage>
        <taxon>Eukaryota</taxon>
        <taxon>Fungi</taxon>
        <taxon>Fungi incertae sedis</taxon>
        <taxon>Microsporidia</taxon>
        <taxon>Nematocida</taxon>
    </lineage>
</organism>
<name>A0A177EJ17_9MICR</name>
<keyword evidence="1" id="KW-0808">Transferase</keyword>
<evidence type="ECO:0000313" key="5">
    <source>
        <dbReference type="Proteomes" id="UP000185944"/>
    </source>
</evidence>
<sequence length="758" mass="84736">MGRIFQRVAILLAAILGVLVDSPPREDERNYLAHSFINAKAGGDGIIVKKAQAGVLVYVFELNRQALGKLDALLRTNPKTPLKLYIPDVASLLGLKGGPGGVSTGQGGTSAPKRRLPKNHLSRVILLRGMAMLANLVVVEDIYNQELLAGVFGVPKHKIAIYNPSTPQPRPWCRRRARTHINGKNGIYVLYSDSNVHVNLRVVNKRVVSILVRTVSEIPAKKKTLCMRGPYERQMYETFVAVSKNSVETNAQVPSVVGYKKRVVSIKTPSVVISIDKADLSLTLAAPKDLFMGVGLMFAHPRASPHKWLVSSENNIFSVEHPRLTRKFKGRRCFIYNRPRRAVHEAFDPPASASPLKRLLINADFSNSGFGQVSKSLALNMLPEQKYLVRCKKFIYNWKAGPQSFDDLVLNSYLCESDQKTPEAAFNLPSAFARPGVEIRNRYPIDLSPRLKNTRLMINFPWEFSQVPKAWINPLVSRGIDVIAPSVYNLNVHRHAGISPARLKLLPHGISFHAMTLVRKTEHSLLSLQPAALFHAPADYTRFVMVNGALARKGIDTAIEAFTKAFTKQDRVVLRIHAAYGDGMVKRKIASLVAQNRQKNGPRIVYTTKKLPYRTIRGLLAQAHFNLSPYKGEGFGLSVLEGMVFGTVPIVTNHGPALDFCQKQSTLFIPYKMTKCTEPPISVVNGKVRIFEHFIDDYPTWASPDINKLASILKHAHKLRRTRPKAYQRMRKQNQAAALAQDWSVQMKKLKKIISSKK</sequence>
<reference evidence="4 5" key="1">
    <citation type="submission" date="2016-02" db="EMBL/GenBank/DDBJ databases">
        <title>Discovery of a natural microsporidian pathogen with a broad tissue tropism in Caenorhabditis elegans.</title>
        <authorList>
            <person name="Luallen R.J."/>
            <person name="Reinke A.W."/>
            <person name="Tong L."/>
            <person name="Botts M.R."/>
            <person name="Felix M.-A."/>
            <person name="Troemel E.R."/>
        </authorList>
    </citation>
    <scope>NUCLEOTIDE SEQUENCE [LARGE SCALE GENOMIC DNA]</scope>
    <source>
        <strain evidence="4 5">JUm2807</strain>
    </source>
</reference>
<keyword evidence="5" id="KW-1185">Reference proteome</keyword>
<dbReference type="PANTHER" id="PTHR46656:SF3">
    <property type="entry name" value="PUTATIVE-RELATED"/>
    <property type="match status" value="1"/>
</dbReference>
<dbReference type="OrthoDB" id="2193793at2759"/>
<proteinExistence type="predicted"/>
<accession>A0A177EJ17</accession>
<dbReference type="Pfam" id="PF00534">
    <property type="entry name" value="Glycos_transf_1"/>
    <property type="match status" value="1"/>
</dbReference>
<dbReference type="InterPro" id="IPR001296">
    <property type="entry name" value="Glyco_trans_1"/>
</dbReference>
<dbReference type="STRING" id="1805483.A0A177EJ17"/>
<dbReference type="VEuPathDB" id="MicrosporidiaDB:NEDG_01896"/>
<evidence type="ECO:0000256" key="2">
    <source>
        <dbReference type="SAM" id="SignalP"/>
    </source>
</evidence>
<dbReference type="SUPFAM" id="SSF53756">
    <property type="entry name" value="UDP-Glycosyltransferase/glycogen phosphorylase"/>
    <property type="match status" value="1"/>
</dbReference>
<feature type="chain" id="PRO_5008060497" description="Glycosyl transferase family 1 domain-containing protein" evidence="2">
    <location>
        <begin position="21"/>
        <end position="758"/>
    </location>
</feature>
<protein>
    <recommendedName>
        <fullName evidence="3">Glycosyl transferase family 1 domain-containing protein</fullName>
    </recommendedName>
</protein>
<evidence type="ECO:0000256" key="1">
    <source>
        <dbReference type="ARBA" id="ARBA00022676"/>
    </source>
</evidence>
<gene>
    <name evidence="4" type="ORF">NEDG_01896</name>
</gene>
<comment type="caution">
    <text evidence="4">The sequence shown here is derived from an EMBL/GenBank/DDBJ whole genome shotgun (WGS) entry which is preliminary data.</text>
</comment>
<dbReference type="EMBL" id="LTDL01000022">
    <property type="protein sequence ID" value="OAG31122.1"/>
    <property type="molecule type" value="Genomic_DNA"/>
</dbReference>
<dbReference type="RefSeq" id="XP_067544846.1">
    <property type="nucleotide sequence ID" value="XM_067689314.1"/>
</dbReference>